<evidence type="ECO:0008006" key="4">
    <source>
        <dbReference type="Google" id="ProtNLM"/>
    </source>
</evidence>
<dbReference type="Proteomes" id="UP000030764">
    <property type="component" value="Unassembled WGS sequence"/>
</dbReference>
<name>A0A085M5W8_9BILA</name>
<proteinExistence type="predicted"/>
<dbReference type="AlphaFoldDB" id="A0A085M5W8"/>
<evidence type="ECO:0000256" key="1">
    <source>
        <dbReference type="SAM" id="MobiDB-lite"/>
    </source>
</evidence>
<organism evidence="2 3">
    <name type="scientific">Trichuris suis</name>
    <name type="common">pig whipworm</name>
    <dbReference type="NCBI Taxonomy" id="68888"/>
    <lineage>
        <taxon>Eukaryota</taxon>
        <taxon>Metazoa</taxon>
        <taxon>Ecdysozoa</taxon>
        <taxon>Nematoda</taxon>
        <taxon>Enoplea</taxon>
        <taxon>Dorylaimia</taxon>
        <taxon>Trichinellida</taxon>
        <taxon>Trichuridae</taxon>
        <taxon>Trichuris</taxon>
    </lineage>
</organism>
<sequence>MVEEKLEVLKGYQGTGKTSNIVKAAGIKESTLRTIRCNAETIERTCLSGTRPGRRNGKHSQQFSKCSSPAKLELRTSTPRIKFHQKHET</sequence>
<gene>
    <name evidence="2" type="ORF">M513_06461</name>
</gene>
<evidence type="ECO:0000313" key="2">
    <source>
        <dbReference type="EMBL" id="KFD52614.1"/>
    </source>
</evidence>
<evidence type="ECO:0000313" key="3">
    <source>
        <dbReference type="Proteomes" id="UP000030764"/>
    </source>
</evidence>
<feature type="region of interest" description="Disordered" evidence="1">
    <location>
        <begin position="48"/>
        <end position="89"/>
    </location>
</feature>
<accession>A0A085M5W8</accession>
<reference evidence="2 3" key="1">
    <citation type="journal article" date="2014" name="Nat. Genet.">
        <title>Genome and transcriptome of the porcine whipworm Trichuris suis.</title>
        <authorList>
            <person name="Jex A.R."/>
            <person name="Nejsum P."/>
            <person name="Schwarz E.M."/>
            <person name="Hu L."/>
            <person name="Young N.D."/>
            <person name="Hall R.S."/>
            <person name="Korhonen P.K."/>
            <person name="Liao S."/>
            <person name="Thamsborg S."/>
            <person name="Xia J."/>
            <person name="Xu P."/>
            <person name="Wang S."/>
            <person name="Scheerlinck J.P."/>
            <person name="Hofmann A."/>
            <person name="Sternberg P.W."/>
            <person name="Wang J."/>
            <person name="Gasser R.B."/>
        </authorList>
    </citation>
    <scope>NUCLEOTIDE SEQUENCE [LARGE SCALE GENOMIC DNA]</scope>
    <source>
        <strain evidence="2">DCEP-RM93M</strain>
    </source>
</reference>
<dbReference type="EMBL" id="KL363225">
    <property type="protein sequence ID" value="KFD52614.1"/>
    <property type="molecule type" value="Genomic_DNA"/>
</dbReference>
<keyword evidence="3" id="KW-1185">Reference proteome</keyword>
<protein>
    <recommendedName>
        <fullName evidence="4">HTH psq-type domain-containing protein</fullName>
    </recommendedName>
</protein>